<evidence type="ECO:0000313" key="2">
    <source>
        <dbReference type="EMBL" id="NOV04605.1"/>
    </source>
</evidence>
<dbReference type="EMBL" id="WHNZ01000085">
    <property type="protein sequence ID" value="NOV04605.1"/>
    <property type="molecule type" value="Genomic_DNA"/>
</dbReference>
<sequence length="151" mass="16951">MDPFLEMKQRDPSAGYKSVGITVITSALGIINWFELRGLLLVLLTFFGVKRDSWQGIDNFSFLLMGVAWLAYVFYCQYDLKKKAEAGQVLQASAMLLAIQLGLLFVCNFLSHVLLGVPFEAHMMLFLIVEGALTLLLGWFAISAARRRALR</sequence>
<keyword evidence="3" id="KW-1185">Reference proteome</keyword>
<keyword evidence="1" id="KW-1133">Transmembrane helix</keyword>
<feature type="transmembrane region" description="Helical" evidence="1">
    <location>
        <begin position="21"/>
        <end position="48"/>
    </location>
</feature>
<feature type="transmembrane region" description="Helical" evidence="1">
    <location>
        <begin position="60"/>
        <end position="80"/>
    </location>
</feature>
<name>A0ABX2A0U6_9BACL</name>
<accession>A0ABX2A0U6</accession>
<protein>
    <submittedName>
        <fullName evidence="2">Uncharacterized protein</fullName>
    </submittedName>
</protein>
<reference evidence="2 3" key="1">
    <citation type="submission" date="2019-10" db="EMBL/GenBank/DDBJ databases">
        <title>Description of Paenibacillus pedi sp. nov.</title>
        <authorList>
            <person name="Carlier A."/>
            <person name="Qi S."/>
        </authorList>
    </citation>
    <scope>NUCLEOTIDE SEQUENCE [LARGE SCALE GENOMIC DNA]</scope>
    <source>
        <strain evidence="2 3">LMG 31457</strain>
    </source>
</reference>
<feature type="transmembrane region" description="Helical" evidence="1">
    <location>
        <begin position="121"/>
        <end position="142"/>
    </location>
</feature>
<comment type="caution">
    <text evidence="2">The sequence shown here is derived from an EMBL/GenBank/DDBJ whole genome shotgun (WGS) entry which is preliminary data.</text>
</comment>
<evidence type="ECO:0000256" key="1">
    <source>
        <dbReference type="SAM" id="Phobius"/>
    </source>
</evidence>
<proteinExistence type="predicted"/>
<keyword evidence="1" id="KW-0812">Transmembrane</keyword>
<dbReference type="Proteomes" id="UP000618579">
    <property type="component" value="Unassembled WGS sequence"/>
</dbReference>
<evidence type="ECO:0000313" key="3">
    <source>
        <dbReference type="Proteomes" id="UP000618579"/>
    </source>
</evidence>
<gene>
    <name evidence="2" type="ORF">GC097_32010</name>
</gene>
<feature type="transmembrane region" description="Helical" evidence="1">
    <location>
        <begin position="92"/>
        <end position="115"/>
    </location>
</feature>
<keyword evidence="1" id="KW-0472">Membrane</keyword>
<organism evidence="2 3">
    <name type="scientific">Paenibacillus planticolens</name>
    <dbReference type="NCBI Taxonomy" id="2654976"/>
    <lineage>
        <taxon>Bacteria</taxon>
        <taxon>Bacillati</taxon>
        <taxon>Bacillota</taxon>
        <taxon>Bacilli</taxon>
        <taxon>Bacillales</taxon>
        <taxon>Paenibacillaceae</taxon>
        <taxon>Paenibacillus</taxon>
    </lineage>
</organism>